<proteinExistence type="inferred from homology"/>
<feature type="region of interest" description="Disordered" evidence="3">
    <location>
        <begin position="290"/>
        <end position="324"/>
    </location>
</feature>
<feature type="compositionally biased region" description="Basic and acidic residues" evidence="3">
    <location>
        <begin position="115"/>
        <end position="129"/>
    </location>
</feature>
<dbReference type="GO" id="GO:0043886">
    <property type="term" value="F:structural constituent of carboxysome shell"/>
    <property type="evidence" value="ECO:0007669"/>
    <property type="project" value="InterPro"/>
</dbReference>
<feature type="compositionally biased region" description="Polar residues" evidence="3">
    <location>
        <begin position="635"/>
        <end position="675"/>
    </location>
</feature>
<dbReference type="EMBL" id="CP054020">
    <property type="protein sequence ID" value="QKI90006.1"/>
    <property type="molecule type" value="Genomic_DNA"/>
</dbReference>
<dbReference type="InterPro" id="IPR020990">
    <property type="entry name" value="CSOS2/2B"/>
</dbReference>
<feature type="compositionally biased region" description="Polar residues" evidence="3">
    <location>
        <begin position="216"/>
        <end position="236"/>
    </location>
</feature>
<feature type="compositionally biased region" description="Polar residues" evidence="3">
    <location>
        <begin position="364"/>
        <end position="390"/>
    </location>
</feature>
<comment type="similarity">
    <text evidence="2">Belongs to the CsoS2 family.</text>
</comment>
<dbReference type="AlphaFoldDB" id="A0A7D4TC11"/>
<evidence type="ECO:0000256" key="3">
    <source>
        <dbReference type="SAM" id="MobiDB-lite"/>
    </source>
</evidence>
<name>A0A7D4TC11_9GAMM</name>
<keyword evidence="5" id="KW-1185">Reference proteome</keyword>
<evidence type="ECO:0000256" key="2">
    <source>
        <dbReference type="ARBA" id="ARBA00024044"/>
    </source>
</evidence>
<evidence type="ECO:0000313" key="4">
    <source>
        <dbReference type="EMBL" id="QKI90006.1"/>
    </source>
</evidence>
<protein>
    <submittedName>
        <fullName evidence="4">Carboxysome shell protein</fullName>
    </submittedName>
</protein>
<evidence type="ECO:0000256" key="1">
    <source>
        <dbReference type="ARBA" id="ARBA00022737"/>
    </source>
</evidence>
<feature type="region of interest" description="Disordered" evidence="3">
    <location>
        <begin position="1"/>
        <end position="264"/>
    </location>
</feature>
<sequence length="687" mass="70895">MSTSNAQSGRAAAIARRKAQVQGKGSQAADAPAVPRRRQRPEPVVETAVEPVATTSTSSEPSRRPRRGVNPVAAADTASAAGRNAAKARRQQQKNGKSATSANTTQPQRTRAQRKPVEPIVEAKQERTETVAPAPRAERANSGRAQVKPQTNQVQSGGRLQSKAYRQAQAKGKAAQDAFKSKGGSQSGAKAKLANPDASARDIAKQVRAERCSRGKTCSTGTSRPTRQQRNSQTAAPSKVEESQTLSGQTVSGTMVGQGEKKMTGAETGACQLVSGTEYLGSEEFAKNCQTQPSAQPAKVTQTQTTRGQVVSGSTKVGRGESMTGNEVGTCSAITGTEYLPADQSQMYCGGEPAKAKKTGFSVMSQPAQSKANKITSGGENRSSQSTTIKPKTPAQAPQKVMPSQTSLGNTTTGTQVGRLEAVTGSEKGACKSVTGTGYQGKEEAEACNVEMPKPAIKVTASATTRGQSITGERSGGSIGMTGAEAGDCQAVTGTPYTGAEQSQLCSVDQQNEMKVRQRQGANKAVSGVQPGLQGLTGAQKGACQLVSGTNYQGPEQTAMVCDSNNAAIPGESDFPQMMGAAQAPVQAQPMAPAMAQAAPMPTVEEAVEQGAKITGDGWDRGSKVTGTEGPWAAQRNSSVRGQRGQSPMGASQFRPQNSEVPMSPITGSSGNTDTGAKVTLSGGARA</sequence>
<gene>
    <name evidence="4" type="ORF">HQN79_10695</name>
</gene>
<dbReference type="Proteomes" id="UP000504724">
    <property type="component" value="Chromosome"/>
</dbReference>
<accession>A0A7D4TC11</accession>
<feature type="compositionally biased region" description="Polar residues" evidence="3">
    <location>
        <begin position="98"/>
        <end position="110"/>
    </location>
</feature>
<feature type="region of interest" description="Disordered" evidence="3">
    <location>
        <begin position="615"/>
        <end position="687"/>
    </location>
</feature>
<feature type="compositionally biased region" description="Polar residues" evidence="3">
    <location>
        <begin position="148"/>
        <end position="159"/>
    </location>
</feature>
<feature type="compositionally biased region" description="Basic and acidic residues" evidence="3">
    <location>
        <begin position="199"/>
        <end position="213"/>
    </location>
</feature>
<reference evidence="4 5" key="1">
    <citation type="submission" date="2020-05" db="EMBL/GenBank/DDBJ databases">
        <title>Thiomicrorhabdus sediminis sp.nov. and Thiomicrorhabdus xiamenensis sp.nov., novel sulfur-oxidizing bacteria isolated from coastal sediment.</title>
        <authorList>
            <person name="Liu X."/>
        </authorList>
    </citation>
    <scope>NUCLEOTIDE SEQUENCE [LARGE SCALE GENOMIC DNA]</scope>
    <source>
        <strain evidence="4 5">G2</strain>
    </source>
</reference>
<feature type="compositionally biased region" description="Polar residues" evidence="3">
    <location>
        <begin position="243"/>
        <end position="255"/>
    </location>
</feature>
<feature type="compositionally biased region" description="Polar residues" evidence="3">
    <location>
        <begin position="402"/>
        <end position="413"/>
    </location>
</feature>
<dbReference type="KEGG" id="txa:HQN79_10695"/>
<organism evidence="4 5">
    <name type="scientific">Thiomicrorhabdus xiamenensis</name>
    <dbReference type="NCBI Taxonomy" id="2739063"/>
    <lineage>
        <taxon>Bacteria</taxon>
        <taxon>Pseudomonadati</taxon>
        <taxon>Pseudomonadota</taxon>
        <taxon>Gammaproteobacteria</taxon>
        <taxon>Thiotrichales</taxon>
        <taxon>Piscirickettsiaceae</taxon>
        <taxon>Thiomicrorhabdus</taxon>
    </lineage>
</organism>
<feature type="compositionally biased region" description="Low complexity" evidence="3">
    <location>
        <begin position="163"/>
        <end position="178"/>
    </location>
</feature>
<feature type="compositionally biased region" description="Low complexity" evidence="3">
    <location>
        <begin position="42"/>
        <end position="60"/>
    </location>
</feature>
<feature type="compositionally biased region" description="Low complexity" evidence="3">
    <location>
        <begin position="300"/>
        <end position="311"/>
    </location>
</feature>
<dbReference type="Pfam" id="PF12288">
    <property type="entry name" value="CsoS2_M"/>
    <property type="match status" value="1"/>
</dbReference>
<evidence type="ECO:0000313" key="5">
    <source>
        <dbReference type="Proteomes" id="UP000504724"/>
    </source>
</evidence>
<keyword evidence="1" id="KW-0677">Repeat</keyword>
<dbReference type="RefSeq" id="WP_173286369.1">
    <property type="nucleotide sequence ID" value="NZ_CP054020.1"/>
</dbReference>
<feature type="region of interest" description="Disordered" evidence="3">
    <location>
        <begin position="364"/>
        <end position="413"/>
    </location>
</feature>